<evidence type="ECO:0000313" key="11">
    <source>
        <dbReference type="Proteomes" id="UP001172737"/>
    </source>
</evidence>
<dbReference type="InterPro" id="IPR005115">
    <property type="entry name" value="Gly_transporter"/>
</dbReference>
<keyword evidence="6 8" id="KW-0472">Membrane</keyword>
<dbReference type="Pfam" id="PF03458">
    <property type="entry name" value="Gly_transporter"/>
    <property type="match status" value="2"/>
</dbReference>
<evidence type="ECO:0000313" key="10">
    <source>
        <dbReference type="EMBL" id="MDN4489148.1"/>
    </source>
</evidence>
<dbReference type="Proteomes" id="UP001172737">
    <property type="component" value="Unassembled WGS sequence"/>
</dbReference>
<evidence type="ECO:0000256" key="4">
    <source>
        <dbReference type="ARBA" id="ARBA00022692"/>
    </source>
</evidence>
<accession>A0AAW7M2U2</accession>
<dbReference type="PANTHER" id="PTHR30506:SF3">
    <property type="entry name" value="UPF0126 INNER MEMBRANE PROTEIN YADS-RELATED"/>
    <property type="match status" value="1"/>
</dbReference>
<feature type="transmembrane region" description="Helical" evidence="8">
    <location>
        <begin position="71"/>
        <end position="91"/>
    </location>
</feature>
<evidence type="ECO:0000259" key="9">
    <source>
        <dbReference type="Pfam" id="PF03458"/>
    </source>
</evidence>
<feature type="transmembrane region" description="Helical" evidence="8">
    <location>
        <begin position="98"/>
        <end position="118"/>
    </location>
</feature>
<evidence type="ECO:0000256" key="8">
    <source>
        <dbReference type="SAM" id="Phobius"/>
    </source>
</evidence>
<comment type="similarity">
    <text evidence="2">Belongs to the UPF0126 family.</text>
</comment>
<reference evidence="10" key="1">
    <citation type="submission" date="2023-06" db="EMBL/GenBank/DDBJ databases">
        <title>Sysu t00039.</title>
        <authorList>
            <person name="Gao L."/>
            <person name="Fang B.-Z."/>
            <person name="Li W.-J."/>
        </authorList>
    </citation>
    <scope>NUCLEOTIDE SEQUENCE</scope>
    <source>
        <strain evidence="10">SYSU T00039</strain>
    </source>
</reference>
<proteinExistence type="inferred from homology"/>
<gene>
    <name evidence="10" type="ORF">QQX10_13320</name>
</gene>
<feature type="region of interest" description="Disordered" evidence="7">
    <location>
        <begin position="251"/>
        <end position="313"/>
    </location>
</feature>
<dbReference type="GO" id="GO:0005886">
    <property type="term" value="C:plasma membrane"/>
    <property type="evidence" value="ECO:0007669"/>
    <property type="project" value="UniProtKB-SubCell"/>
</dbReference>
<evidence type="ECO:0000256" key="2">
    <source>
        <dbReference type="ARBA" id="ARBA00008193"/>
    </source>
</evidence>
<feature type="compositionally biased region" description="Low complexity" evidence="7">
    <location>
        <begin position="251"/>
        <end position="260"/>
    </location>
</feature>
<feature type="transmembrane region" description="Helical" evidence="8">
    <location>
        <begin position="124"/>
        <end position="145"/>
    </location>
</feature>
<dbReference type="EMBL" id="JAUHPX010000010">
    <property type="protein sequence ID" value="MDN4489148.1"/>
    <property type="molecule type" value="Genomic_DNA"/>
</dbReference>
<name>A0AAW7M2U2_9MICO</name>
<evidence type="ECO:0000256" key="7">
    <source>
        <dbReference type="SAM" id="MobiDB-lite"/>
    </source>
</evidence>
<dbReference type="PANTHER" id="PTHR30506">
    <property type="entry name" value="INNER MEMBRANE PROTEIN"/>
    <property type="match status" value="1"/>
</dbReference>
<comment type="subcellular location">
    <subcellularLocation>
        <location evidence="1">Cell membrane</location>
        <topology evidence="1">Multi-pass membrane protein</topology>
    </subcellularLocation>
</comment>
<keyword evidence="3" id="KW-1003">Cell membrane</keyword>
<comment type="caution">
    <text evidence="10">The sequence shown here is derived from an EMBL/GenBank/DDBJ whole genome shotgun (WGS) entry which is preliminary data.</text>
</comment>
<feature type="domain" description="Glycine transporter" evidence="9">
    <location>
        <begin position="100"/>
        <end position="174"/>
    </location>
</feature>
<dbReference type="AlphaFoldDB" id="A0AAW7M2U2"/>
<keyword evidence="4 8" id="KW-0812">Transmembrane</keyword>
<organism evidence="10 11">
    <name type="scientific">Demequina lignilytica</name>
    <dbReference type="NCBI Taxonomy" id="3051663"/>
    <lineage>
        <taxon>Bacteria</taxon>
        <taxon>Bacillati</taxon>
        <taxon>Actinomycetota</taxon>
        <taxon>Actinomycetes</taxon>
        <taxon>Micrococcales</taxon>
        <taxon>Demequinaceae</taxon>
        <taxon>Demequina</taxon>
    </lineage>
</organism>
<feature type="domain" description="Glycine transporter" evidence="9">
    <location>
        <begin position="13"/>
        <end position="87"/>
    </location>
</feature>
<evidence type="ECO:0000256" key="6">
    <source>
        <dbReference type="ARBA" id="ARBA00023136"/>
    </source>
</evidence>
<feature type="transmembrane region" description="Helical" evidence="8">
    <location>
        <begin position="38"/>
        <end position="59"/>
    </location>
</feature>
<feature type="transmembrane region" description="Helical" evidence="8">
    <location>
        <begin position="12"/>
        <end position="31"/>
    </location>
</feature>
<dbReference type="RefSeq" id="WP_301121766.1">
    <property type="nucleotide sequence ID" value="NZ_JAUHPX010000010.1"/>
</dbReference>
<evidence type="ECO:0000256" key="3">
    <source>
        <dbReference type="ARBA" id="ARBA00022475"/>
    </source>
</evidence>
<keyword evidence="11" id="KW-1185">Reference proteome</keyword>
<protein>
    <submittedName>
        <fullName evidence="10">TRIC cation channel family protein</fullName>
    </submittedName>
</protein>
<evidence type="ECO:0000256" key="1">
    <source>
        <dbReference type="ARBA" id="ARBA00004651"/>
    </source>
</evidence>
<feature type="transmembrane region" description="Helical" evidence="8">
    <location>
        <begin position="179"/>
        <end position="200"/>
    </location>
</feature>
<keyword evidence="5 8" id="KW-1133">Transmembrane helix</keyword>
<feature type="transmembrane region" description="Helical" evidence="8">
    <location>
        <begin position="152"/>
        <end position="173"/>
    </location>
</feature>
<evidence type="ECO:0000256" key="5">
    <source>
        <dbReference type="ARBA" id="ARBA00022989"/>
    </source>
</evidence>
<sequence>MIVAADLIDMPQWIYVAAVFIGALGGAIRAGEDEHTDLVGVLTLSAAMGFGGAIIRDILLGRLPPQSLRDPSYFIAAGAAAGVGMLFLYYLRKLGRLLWWLDSIIIGVFAVVGVNTALLAGVRWLPAVVIGTIASVGGLMLCDVLQGRPSSIMYMGPPNAIAGLGAGITYVLLARPTEPIVTLVISTAVAVLIRLSGPLLHVNVPQPRKHAYELKMRRAFRRARKDGTLPEGVGDLSPATGSLAAVTLAHPQPQAAQEPAAWEEAEEPLDSGPPTETLIIDEYAPGLGHASPSEEWAASVEADEPDPEDKAGA</sequence>